<dbReference type="InterPro" id="IPR023631">
    <property type="entry name" value="Amidase_dom"/>
</dbReference>
<evidence type="ECO:0000313" key="10">
    <source>
        <dbReference type="EMBL" id="SLM84648.1"/>
    </source>
</evidence>
<keyword evidence="3" id="KW-0964">Secreted</keyword>
<dbReference type="PROSITE" id="PS50847">
    <property type="entry name" value="GRAM_POS_ANCHORING"/>
    <property type="match status" value="1"/>
</dbReference>
<comment type="similarity">
    <text evidence="1">Belongs to the amidase family.</text>
</comment>
<dbReference type="PROSITE" id="PS00571">
    <property type="entry name" value="AMIDASES"/>
    <property type="match status" value="1"/>
</dbReference>
<evidence type="ECO:0000256" key="4">
    <source>
        <dbReference type="ARBA" id="ARBA00022729"/>
    </source>
</evidence>
<keyword evidence="4 8" id="KW-0732">Signal</keyword>
<evidence type="ECO:0000313" key="11">
    <source>
        <dbReference type="Proteomes" id="UP000195918"/>
    </source>
</evidence>
<feature type="chain" id="PRO_5013321702" evidence="8">
    <location>
        <begin position="25"/>
        <end position="638"/>
    </location>
</feature>
<evidence type="ECO:0000259" key="9">
    <source>
        <dbReference type="PROSITE" id="PS50847"/>
    </source>
</evidence>
<dbReference type="GO" id="GO:0019874">
    <property type="term" value="F:6-aminohexanoate-cyclic-dimer hydrolase activity"/>
    <property type="evidence" value="ECO:0007669"/>
    <property type="project" value="UniProtKB-EC"/>
</dbReference>
<dbReference type="PANTHER" id="PTHR11895:SF7">
    <property type="entry name" value="GLUTAMYL-TRNA(GLN) AMIDOTRANSFERASE SUBUNIT A, MITOCHONDRIAL"/>
    <property type="match status" value="1"/>
</dbReference>
<evidence type="ECO:0000256" key="1">
    <source>
        <dbReference type="ARBA" id="ARBA00009199"/>
    </source>
</evidence>
<dbReference type="Pfam" id="PF01425">
    <property type="entry name" value="Amidase"/>
    <property type="match status" value="1"/>
</dbReference>
<sequence length="638" mass="68450">MKMKKIVTLGLMIGLFVLVNPVFAEEIKSDQQGVTTQSVNLEKDYSKYSAEELAELVRSKKVTSEELVKQATRKVNQENPALNAVIGLREEAALKEAREIQDTGQPFLGVPILVKGLGHTIKGMPNSNGFPFAKDQIAGGTSSFVKALQNAGFIVIGQTNFPEMGWRNITDSALYGPTGSPWNPNYQAGGSSGGAAASIASGMNPVASGSDAGGSIRIPASWNGIVGLKPSRGVLKGNSASTKGQVVHFANTKYMNDTRILFNTLKNDPTAKGQTLSKDMKIAYSTESPVGTPVTKDALAAVENAVAFLKSQGYQVEEAKPEIDGVKLMENYYTIAAGSGGMAEYLGNQILKRPITIDDVDILTWALFQTGKVTTKDEINAAWDFNHQAEATMAEFHKQYPIYLTPTTASTAPKVGDPLITPANLEKMKNIETASAEDRKKLIYDQWLDALTYTPYTQLANLTGEPAISLPTYVSNEGLPLGIQFNAGFGNDELLMDLGDLFETNSQFKLLENQEPETEPSTSTTEEGSSTVETISTGEANSSSTENASTSEASSSPTESTVTSESTKTTNSSTTHSKTGVGTVNSSSNKKEWFPKAKKILPQTGEENSMLLILFGVIGVIVVLAYIGFKVEFKKTDS</sequence>
<gene>
    <name evidence="10" type="ORF">FM121_01050</name>
</gene>
<keyword evidence="7" id="KW-1133">Transmembrane helix</keyword>
<name>A0A1X6WK75_9ENTE</name>
<dbReference type="InterPro" id="IPR000120">
    <property type="entry name" value="Amidase"/>
</dbReference>
<dbReference type="InterPro" id="IPR036928">
    <property type="entry name" value="AS_sf"/>
</dbReference>
<evidence type="ECO:0000256" key="8">
    <source>
        <dbReference type="SAM" id="SignalP"/>
    </source>
</evidence>
<keyword evidence="7" id="KW-0812">Transmembrane</keyword>
<dbReference type="NCBIfam" id="TIGR01167">
    <property type="entry name" value="LPXTG_anchor"/>
    <property type="match status" value="1"/>
</dbReference>
<accession>A0A1X6WK75</accession>
<evidence type="ECO:0000256" key="6">
    <source>
        <dbReference type="SAM" id="MobiDB-lite"/>
    </source>
</evidence>
<keyword evidence="5" id="KW-0572">Peptidoglycan-anchor</keyword>
<feature type="signal peptide" evidence="8">
    <location>
        <begin position="1"/>
        <end position="24"/>
    </location>
</feature>
<organism evidence="10 11">
    <name type="scientific">Vagococcus fluvialis bH819</name>
    <dbReference type="NCBI Taxonomy" id="1255619"/>
    <lineage>
        <taxon>Bacteria</taxon>
        <taxon>Bacillati</taxon>
        <taxon>Bacillota</taxon>
        <taxon>Bacilli</taxon>
        <taxon>Lactobacillales</taxon>
        <taxon>Enterococcaceae</taxon>
        <taxon>Vagococcus</taxon>
    </lineage>
</organism>
<dbReference type="EMBL" id="FWFD01000003">
    <property type="protein sequence ID" value="SLM84648.1"/>
    <property type="molecule type" value="Genomic_DNA"/>
</dbReference>
<dbReference type="OrthoDB" id="9811471at2"/>
<keyword evidence="11" id="KW-1185">Reference proteome</keyword>
<proteinExistence type="inferred from homology"/>
<keyword evidence="2" id="KW-0134">Cell wall</keyword>
<feature type="domain" description="Gram-positive cocci surface proteins LPxTG" evidence="9">
    <location>
        <begin position="601"/>
        <end position="638"/>
    </location>
</feature>
<protein>
    <submittedName>
        <fullName evidence="10">6-aminohexanoate-cyclic-dimer hydrolase</fullName>
        <ecNumber evidence="10">3.5.2.12</ecNumber>
    </submittedName>
</protein>
<dbReference type="Proteomes" id="UP000195918">
    <property type="component" value="Unassembled WGS sequence"/>
</dbReference>
<evidence type="ECO:0000256" key="7">
    <source>
        <dbReference type="SAM" id="Phobius"/>
    </source>
</evidence>
<evidence type="ECO:0000256" key="5">
    <source>
        <dbReference type="ARBA" id="ARBA00023088"/>
    </source>
</evidence>
<evidence type="ECO:0000256" key="2">
    <source>
        <dbReference type="ARBA" id="ARBA00022512"/>
    </source>
</evidence>
<dbReference type="Pfam" id="PF00746">
    <property type="entry name" value="Gram_pos_anchor"/>
    <property type="match status" value="1"/>
</dbReference>
<dbReference type="Gene3D" id="3.90.1300.10">
    <property type="entry name" value="Amidase signature (AS) domain"/>
    <property type="match status" value="1"/>
</dbReference>
<dbReference type="InterPro" id="IPR020556">
    <property type="entry name" value="Amidase_CS"/>
</dbReference>
<dbReference type="InterPro" id="IPR019931">
    <property type="entry name" value="LPXTG_anchor"/>
</dbReference>
<keyword evidence="10" id="KW-0378">Hydrolase</keyword>
<reference evidence="11" key="1">
    <citation type="submission" date="2017-02" db="EMBL/GenBank/DDBJ databases">
        <authorList>
            <person name="Dridi B."/>
        </authorList>
    </citation>
    <scope>NUCLEOTIDE SEQUENCE [LARGE SCALE GENOMIC DNA]</scope>
    <source>
        <strain evidence="11">bH819</strain>
    </source>
</reference>
<dbReference type="EC" id="3.5.2.12" evidence="10"/>
<dbReference type="PANTHER" id="PTHR11895">
    <property type="entry name" value="TRANSAMIDASE"/>
    <property type="match status" value="1"/>
</dbReference>
<feature type="transmembrane region" description="Helical" evidence="7">
    <location>
        <begin position="610"/>
        <end position="629"/>
    </location>
</feature>
<keyword evidence="7" id="KW-0472">Membrane</keyword>
<dbReference type="AlphaFoldDB" id="A0A1X6WK75"/>
<dbReference type="RefSeq" id="WP_086950304.1">
    <property type="nucleotide sequence ID" value="NZ_FWFD01000003.1"/>
</dbReference>
<feature type="compositionally biased region" description="Low complexity" evidence="6">
    <location>
        <begin position="519"/>
        <end position="579"/>
    </location>
</feature>
<feature type="region of interest" description="Disordered" evidence="6">
    <location>
        <begin position="511"/>
        <end position="589"/>
    </location>
</feature>
<dbReference type="SUPFAM" id="SSF75304">
    <property type="entry name" value="Amidase signature (AS) enzymes"/>
    <property type="match status" value="1"/>
</dbReference>
<evidence type="ECO:0000256" key="3">
    <source>
        <dbReference type="ARBA" id="ARBA00022525"/>
    </source>
</evidence>